<keyword evidence="3" id="KW-0677">Repeat</keyword>
<dbReference type="CDD" id="cd14798">
    <property type="entry name" value="RX-CC_like"/>
    <property type="match status" value="1"/>
</dbReference>
<keyword evidence="7" id="KW-1185">Reference proteome</keyword>
<dbReference type="AlphaFoldDB" id="A0A8B9A0I1"/>
<comment type="similarity">
    <text evidence="1">Belongs to the disease resistance NB-LRR family.</text>
</comment>
<evidence type="ECO:0000256" key="2">
    <source>
        <dbReference type="ARBA" id="ARBA00022614"/>
    </source>
</evidence>
<evidence type="ECO:0000313" key="7">
    <source>
        <dbReference type="Proteomes" id="UP000228380"/>
    </source>
</evidence>
<dbReference type="RefSeq" id="XP_038980095.1">
    <property type="nucleotide sequence ID" value="XM_039124167.1"/>
</dbReference>
<gene>
    <name evidence="8" type="primary">LOC120110146</name>
</gene>
<evidence type="ECO:0000256" key="3">
    <source>
        <dbReference type="ARBA" id="ARBA00022737"/>
    </source>
</evidence>
<dbReference type="GO" id="GO:0000166">
    <property type="term" value="F:nucleotide binding"/>
    <property type="evidence" value="ECO:0007669"/>
    <property type="project" value="UniProtKB-KW"/>
</dbReference>
<dbReference type="InterPro" id="IPR038005">
    <property type="entry name" value="RX-like_CC"/>
</dbReference>
<evidence type="ECO:0000256" key="5">
    <source>
        <dbReference type="ARBA" id="ARBA00022821"/>
    </source>
</evidence>
<keyword evidence="5" id="KW-0611">Plant defense</keyword>
<dbReference type="GO" id="GO:0006952">
    <property type="term" value="P:defense response"/>
    <property type="evidence" value="ECO:0007669"/>
    <property type="project" value="UniProtKB-KW"/>
</dbReference>
<dbReference type="GeneID" id="120110146"/>
<protein>
    <submittedName>
        <fullName evidence="8">Probable disease resistance RPP8-like protein 2 isoform X2</fullName>
    </submittedName>
</protein>
<organism evidence="7 8">
    <name type="scientific">Phoenix dactylifera</name>
    <name type="common">Date palm</name>
    <dbReference type="NCBI Taxonomy" id="42345"/>
    <lineage>
        <taxon>Eukaryota</taxon>
        <taxon>Viridiplantae</taxon>
        <taxon>Streptophyta</taxon>
        <taxon>Embryophyta</taxon>
        <taxon>Tracheophyta</taxon>
        <taxon>Spermatophyta</taxon>
        <taxon>Magnoliopsida</taxon>
        <taxon>Liliopsida</taxon>
        <taxon>Arecaceae</taxon>
        <taxon>Coryphoideae</taxon>
        <taxon>Phoeniceae</taxon>
        <taxon>Phoenix</taxon>
    </lineage>
</organism>
<reference evidence="7" key="1">
    <citation type="journal article" date="2019" name="Nat. Commun.">
        <title>Genome-wide association mapping of date palm fruit traits.</title>
        <authorList>
            <person name="Hazzouri K.M."/>
            <person name="Gros-Balthazard M."/>
            <person name="Flowers J.M."/>
            <person name="Copetti D."/>
            <person name="Lemansour A."/>
            <person name="Lebrun M."/>
            <person name="Masmoudi K."/>
            <person name="Ferrand S."/>
            <person name="Dhar M.I."/>
            <person name="Fresquez Z.A."/>
            <person name="Rosas U."/>
            <person name="Zhang J."/>
            <person name="Talag J."/>
            <person name="Lee S."/>
            <person name="Kudrna D."/>
            <person name="Powell R.F."/>
            <person name="Leitch I.J."/>
            <person name="Krueger R.R."/>
            <person name="Wing R.A."/>
            <person name="Amiri K.M.A."/>
            <person name="Purugganan M.D."/>
        </authorList>
    </citation>
    <scope>NUCLEOTIDE SEQUENCE [LARGE SCALE GENOMIC DNA]</scope>
    <source>
        <strain evidence="7">cv. Khalas</strain>
    </source>
</reference>
<evidence type="ECO:0000256" key="4">
    <source>
        <dbReference type="ARBA" id="ARBA00022741"/>
    </source>
</evidence>
<evidence type="ECO:0000256" key="1">
    <source>
        <dbReference type="ARBA" id="ARBA00008894"/>
    </source>
</evidence>
<keyword evidence="2" id="KW-0433">Leucine-rich repeat</keyword>
<evidence type="ECO:0000313" key="8">
    <source>
        <dbReference type="RefSeq" id="XP_038980095.1"/>
    </source>
</evidence>
<evidence type="ECO:0000259" key="6">
    <source>
        <dbReference type="Pfam" id="PF18052"/>
    </source>
</evidence>
<dbReference type="Proteomes" id="UP000228380">
    <property type="component" value="Chromosome 1"/>
</dbReference>
<dbReference type="Gene3D" id="1.20.5.4130">
    <property type="match status" value="1"/>
</dbReference>
<sequence>MAMIADAFVSRLCEMLLTYAKEEAAKILGVPDEIKKLHRKLERMQDVLVDAENRRFDNQSINRWLNELRDLMYDADDIIDECRIEGEKLLSSNSSSSRYAESLFVQDLNPGTAVRKKKSLRPDDMQSNSFGLSASINEKFSLRKS</sequence>
<name>A0A8B9A0I1_PHODC</name>
<accession>A0A8B9A0I1</accession>
<reference evidence="8" key="2">
    <citation type="submission" date="2025-08" db="UniProtKB">
        <authorList>
            <consortium name="RefSeq"/>
        </authorList>
    </citation>
    <scope>IDENTIFICATION</scope>
    <source>
        <tissue evidence="8">Young leaves</tissue>
    </source>
</reference>
<dbReference type="InterPro" id="IPR041118">
    <property type="entry name" value="Rx_N"/>
</dbReference>
<keyword evidence="4" id="KW-0547">Nucleotide-binding</keyword>
<proteinExistence type="inferred from homology"/>
<feature type="domain" description="Disease resistance N-terminal" evidence="6">
    <location>
        <begin position="8"/>
        <end position="96"/>
    </location>
</feature>
<dbReference type="Pfam" id="PF18052">
    <property type="entry name" value="Rx_N"/>
    <property type="match status" value="1"/>
</dbReference>